<evidence type="ECO:0000313" key="4">
    <source>
        <dbReference type="Proteomes" id="UP001156691"/>
    </source>
</evidence>
<dbReference type="InterPro" id="IPR013538">
    <property type="entry name" value="ASHA1/2-like_C"/>
</dbReference>
<name>A0ABQ5W011_9HYPH</name>
<dbReference type="Pfam" id="PF08327">
    <property type="entry name" value="AHSA1"/>
    <property type="match status" value="1"/>
</dbReference>
<dbReference type="SUPFAM" id="SSF55961">
    <property type="entry name" value="Bet v1-like"/>
    <property type="match status" value="1"/>
</dbReference>
<dbReference type="Proteomes" id="UP001156691">
    <property type="component" value="Unassembled WGS sequence"/>
</dbReference>
<organism evidence="3 4">
    <name type="scientific">Devosia nitrariae</name>
    <dbReference type="NCBI Taxonomy" id="2071872"/>
    <lineage>
        <taxon>Bacteria</taxon>
        <taxon>Pseudomonadati</taxon>
        <taxon>Pseudomonadota</taxon>
        <taxon>Alphaproteobacteria</taxon>
        <taxon>Hyphomicrobiales</taxon>
        <taxon>Devosiaceae</taxon>
        <taxon>Devosia</taxon>
    </lineage>
</organism>
<accession>A0ABQ5W011</accession>
<protein>
    <submittedName>
        <fullName evidence="3">Activator of HSP90 ATPase</fullName>
    </submittedName>
</protein>
<evidence type="ECO:0000313" key="3">
    <source>
        <dbReference type="EMBL" id="GLQ53402.1"/>
    </source>
</evidence>
<comment type="similarity">
    <text evidence="1">Belongs to the AHA1 family.</text>
</comment>
<dbReference type="Gene3D" id="3.30.530.20">
    <property type="match status" value="1"/>
</dbReference>
<evidence type="ECO:0000259" key="2">
    <source>
        <dbReference type="Pfam" id="PF08327"/>
    </source>
</evidence>
<dbReference type="RefSeq" id="WP_284338848.1">
    <property type="nucleotide sequence ID" value="NZ_BSNS01000003.1"/>
</dbReference>
<reference evidence="4" key="1">
    <citation type="journal article" date="2019" name="Int. J. Syst. Evol. Microbiol.">
        <title>The Global Catalogue of Microorganisms (GCM) 10K type strain sequencing project: providing services to taxonomists for standard genome sequencing and annotation.</title>
        <authorList>
            <consortium name="The Broad Institute Genomics Platform"/>
            <consortium name="The Broad Institute Genome Sequencing Center for Infectious Disease"/>
            <person name="Wu L."/>
            <person name="Ma J."/>
        </authorList>
    </citation>
    <scope>NUCLEOTIDE SEQUENCE [LARGE SCALE GENOMIC DNA]</scope>
    <source>
        <strain evidence="4">NBRC 112416</strain>
    </source>
</reference>
<feature type="domain" description="Activator of Hsp90 ATPase homologue 1/2-like C-terminal" evidence="2">
    <location>
        <begin position="21"/>
        <end position="141"/>
    </location>
</feature>
<gene>
    <name evidence="3" type="ORF">GCM10010862_06600</name>
</gene>
<sequence>MLARTEKLAENELLIEREFEAPRALVWRIWSDAEHLKRWFGPTDFTCPVFELDFREGGRYRAVIRSDEHGEYWFGGTFREIRPNEKIVMNFAWEEDGQETTITVTLAERDGKTVQSFHQTPFASVESRDGHLGGWIECLDKGRVYAEDFAGRIGA</sequence>
<proteinExistence type="inferred from homology"/>
<evidence type="ECO:0000256" key="1">
    <source>
        <dbReference type="ARBA" id="ARBA00006817"/>
    </source>
</evidence>
<keyword evidence="4" id="KW-1185">Reference proteome</keyword>
<comment type="caution">
    <text evidence="3">The sequence shown here is derived from an EMBL/GenBank/DDBJ whole genome shotgun (WGS) entry which is preliminary data.</text>
</comment>
<dbReference type="InterPro" id="IPR023393">
    <property type="entry name" value="START-like_dom_sf"/>
</dbReference>
<dbReference type="EMBL" id="BSNS01000003">
    <property type="protein sequence ID" value="GLQ53402.1"/>
    <property type="molecule type" value="Genomic_DNA"/>
</dbReference>